<reference evidence="2" key="1">
    <citation type="submission" date="2023-04" db="EMBL/GenBank/DDBJ databases">
        <authorList>
            <person name="Vijverberg K."/>
            <person name="Xiong W."/>
            <person name="Schranz E."/>
        </authorList>
    </citation>
    <scope>NUCLEOTIDE SEQUENCE</scope>
</reference>
<feature type="compositionally biased region" description="Basic and acidic residues" evidence="1">
    <location>
        <begin position="23"/>
        <end position="33"/>
    </location>
</feature>
<evidence type="ECO:0000256" key="1">
    <source>
        <dbReference type="SAM" id="MobiDB-lite"/>
    </source>
</evidence>
<gene>
    <name evidence="2" type="ORF">LSALG_LOCUS41657</name>
</gene>
<evidence type="ECO:0000313" key="2">
    <source>
        <dbReference type="EMBL" id="CAI9303203.1"/>
    </source>
</evidence>
<dbReference type="EMBL" id="OX465085">
    <property type="protein sequence ID" value="CAI9303203.1"/>
    <property type="molecule type" value="Genomic_DNA"/>
</dbReference>
<dbReference type="Proteomes" id="UP001177003">
    <property type="component" value="Chromosome 9"/>
</dbReference>
<sequence length="33" mass="3534">MLTEKMWVSLEGSSVANGGGCDVGERKTSMEED</sequence>
<protein>
    <submittedName>
        <fullName evidence="2">Uncharacterized protein</fullName>
    </submittedName>
</protein>
<keyword evidence="3" id="KW-1185">Reference proteome</keyword>
<name>A0AA36A2E2_LACSI</name>
<dbReference type="AlphaFoldDB" id="A0AA36A2E2"/>
<evidence type="ECO:0000313" key="3">
    <source>
        <dbReference type="Proteomes" id="UP001177003"/>
    </source>
</evidence>
<feature type="region of interest" description="Disordered" evidence="1">
    <location>
        <begin position="13"/>
        <end position="33"/>
    </location>
</feature>
<proteinExistence type="predicted"/>
<accession>A0AA36A2E2</accession>
<organism evidence="2 3">
    <name type="scientific">Lactuca saligna</name>
    <name type="common">Willowleaf lettuce</name>
    <dbReference type="NCBI Taxonomy" id="75948"/>
    <lineage>
        <taxon>Eukaryota</taxon>
        <taxon>Viridiplantae</taxon>
        <taxon>Streptophyta</taxon>
        <taxon>Embryophyta</taxon>
        <taxon>Tracheophyta</taxon>
        <taxon>Spermatophyta</taxon>
        <taxon>Magnoliopsida</taxon>
        <taxon>eudicotyledons</taxon>
        <taxon>Gunneridae</taxon>
        <taxon>Pentapetalae</taxon>
        <taxon>asterids</taxon>
        <taxon>campanulids</taxon>
        <taxon>Asterales</taxon>
        <taxon>Asteraceae</taxon>
        <taxon>Cichorioideae</taxon>
        <taxon>Cichorieae</taxon>
        <taxon>Lactucinae</taxon>
        <taxon>Lactuca</taxon>
    </lineage>
</organism>